<proteinExistence type="predicted"/>
<reference evidence="2 3" key="1">
    <citation type="submission" date="2019-06" db="EMBL/GenBank/DDBJ databases">
        <authorList>
            <person name="Palmer J.M."/>
        </authorList>
    </citation>
    <scope>NUCLEOTIDE SEQUENCE [LARGE SCALE GENOMIC DNA]</scope>
    <source>
        <strain evidence="2 3">TWF102</strain>
    </source>
</reference>
<gene>
    <name evidence="2" type="ORF">TWF102_008372</name>
</gene>
<sequence>MLKHPGGKTIPGTSLYSTKTPGINDHDIPKTFKRIKSSYSESDFITPLAAFGLLWTIISLRAGFLWFCSSDFKAAPINTDSDEPTAVELVRLHLFEAQCFILGCVILYYAFVTPSWP</sequence>
<comment type="caution">
    <text evidence="2">The sequence shown here is derived from an EMBL/GenBank/DDBJ whole genome shotgun (WGS) entry which is preliminary data.</text>
</comment>
<feature type="transmembrane region" description="Helical" evidence="1">
    <location>
        <begin position="89"/>
        <end position="111"/>
    </location>
</feature>
<dbReference type="Proteomes" id="UP000475325">
    <property type="component" value="Unassembled WGS sequence"/>
</dbReference>
<dbReference type="EMBL" id="WIQW01000051">
    <property type="protein sequence ID" value="KAF3092553.1"/>
    <property type="molecule type" value="Genomic_DNA"/>
</dbReference>
<evidence type="ECO:0000256" key="1">
    <source>
        <dbReference type="SAM" id="Phobius"/>
    </source>
</evidence>
<keyword evidence="1" id="KW-1133">Transmembrane helix</keyword>
<evidence type="ECO:0000313" key="2">
    <source>
        <dbReference type="EMBL" id="KAF3092553.1"/>
    </source>
</evidence>
<feature type="transmembrane region" description="Helical" evidence="1">
    <location>
        <begin position="44"/>
        <end position="68"/>
    </location>
</feature>
<evidence type="ECO:0000313" key="3">
    <source>
        <dbReference type="Proteomes" id="UP000475325"/>
    </source>
</evidence>
<accession>A0A7C8J3U6</accession>
<organism evidence="2 3">
    <name type="scientific">Orbilia oligospora</name>
    <name type="common">Nematode-trapping fungus</name>
    <name type="synonym">Arthrobotrys oligospora</name>
    <dbReference type="NCBI Taxonomy" id="2813651"/>
    <lineage>
        <taxon>Eukaryota</taxon>
        <taxon>Fungi</taxon>
        <taxon>Dikarya</taxon>
        <taxon>Ascomycota</taxon>
        <taxon>Pezizomycotina</taxon>
        <taxon>Orbiliomycetes</taxon>
        <taxon>Orbiliales</taxon>
        <taxon>Orbiliaceae</taxon>
        <taxon>Orbilia</taxon>
    </lineage>
</organism>
<dbReference type="AlphaFoldDB" id="A0A7C8J3U6"/>
<keyword evidence="1" id="KW-0812">Transmembrane</keyword>
<protein>
    <submittedName>
        <fullName evidence="2">Uncharacterized protein</fullName>
    </submittedName>
</protein>
<keyword evidence="1" id="KW-0472">Membrane</keyword>
<name>A0A7C8J3U6_ORBOL</name>